<gene>
    <name evidence="4" type="primary">LOC117576666</name>
</gene>
<dbReference type="PANTHER" id="PTHR12243:SF67">
    <property type="entry name" value="COREPRESSOR OF PANGOLIN, ISOFORM A-RELATED"/>
    <property type="match status" value="1"/>
</dbReference>
<dbReference type="GeneID" id="117576666"/>
<evidence type="ECO:0000259" key="2">
    <source>
        <dbReference type="PROSITE" id="PS51029"/>
    </source>
</evidence>
<dbReference type="InterPro" id="IPR039353">
    <property type="entry name" value="TF_Adf1"/>
</dbReference>
<dbReference type="RefSeq" id="XP_034117528.2">
    <property type="nucleotide sequence ID" value="XM_034261637.2"/>
</dbReference>
<proteinExistence type="predicted"/>
<dbReference type="PROSITE" id="PS51029">
    <property type="entry name" value="MADF"/>
    <property type="match status" value="1"/>
</dbReference>
<dbReference type="OrthoDB" id="6577442at2759"/>
<dbReference type="PANTHER" id="PTHR12243">
    <property type="entry name" value="MADF DOMAIN TRANSCRIPTION FACTOR"/>
    <property type="match status" value="1"/>
</dbReference>
<feature type="domain" description="Myb-like" evidence="1">
    <location>
        <begin position="14"/>
        <end position="80"/>
    </location>
</feature>
<dbReference type="Pfam" id="PF10545">
    <property type="entry name" value="MADF_DNA_bdg"/>
    <property type="match status" value="1"/>
</dbReference>
<evidence type="ECO:0000313" key="3">
    <source>
        <dbReference type="Proteomes" id="UP000515160"/>
    </source>
</evidence>
<organism evidence="3 4">
    <name type="scientific">Drosophila albomicans</name>
    <name type="common">Fruit fly</name>
    <dbReference type="NCBI Taxonomy" id="7291"/>
    <lineage>
        <taxon>Eukaryota</taxon>
        <taxon>Metazoa</taxon>
        <taxon>Ecdysozoa</taxon>
        <taxon>Arthropoda</taxon>
        <taxon>Hexapoda</taxon>
        <taxon>Insecta</taxon>
        <taxon>Pterygota</taxon>
        <taxon>Neoptera</taxon>
        <taxon>Endopterygota</taxon>
        <taxon>Diptera</taxon>
        <taxon>Brachycera</taxon>
        <taxon>Muscomorpha</taxon>
        <taxon>Ephydroidea</taxon>
        <taxon>Drosophilidae</taxon>
        <taxon>Drosophila</taxon>
    </lineage>
</organism>
<sequence length="228" mass="26854">MDFVWMPAKKRARKPRKIEREWTPCDVKMLIQLVEQRELLWDSSKATHKDGKMREKSFRVIAEAMNRSLSDCKAKWDNLRAQYRGYKLKAIQNMSIKWQYFEALRFLDKVCEPQKYKNSSIICNDPSMLKVAFGQSHDQYMEELNTCSSFFSAARRRERKEEDLQSVQFSDDTMMAKARAAQEQNSTSAQIFGDFVADQMRSLRPHIADDLKKNILKLVLEALEQNKH</sequence>
<name>A0A6P8XVX1_DROAB</name>
<dbReference type="SMART" id="SM00595">
    <property type="entry name" value="MADF"/>
    <property type="match status" value="1"/>
</dbReference>
<feature type="domain" description="MADF" evidence="2">
    <location>
        <begin position="29"/>
        <end position="112"/>
    </location>
</feature>
<keyword evidence="3" id="KW-1185">Reference proteome</keyword>
<accession>A0A6P8XVX1</accession>
<reference evidence="4" key="1">
    <citation type="submission" date="2025-08" db="UniProtKB">
        <authorList>
            <consortium name="RefSeq"/>
        </authorList>
    </citation>
    <scope>IDENTIFICATION</scope>
    <source>
        <strain evidence="4">15112-1751.03</strain>
        <tissue evidence="4">Whole Adult</tissue>
    </source>
</reference>
<dbReference type="InterPro" id="IPR001005">
    <property type="entry name" value="SANT/Myb"/>
</dbReference>
<evidence type="ECO:0000313" key="4">
    <source>
        <dbReference type="RefSeq" id="XP_034117528.2"/>
    </source>
</evidence>
<dbReference type="AlphaFoldDB" id="A0A6P8XVX1"/>
<dbReference type="Proteomes" id="UP000515160">
    <property type="component" value="Chromosome 2R"/>
</dbReference>
<dbReference type="PROSITE" id="PS50090">
    <property type="entry name" value="MYB_LIKE"/>
    <property type="match status" value="1"/>
</dbReference>
<dbReference type="Gene3D" id="1.10.10.60">
    <property type="entry name" value="Homeodomain-like"/>
    <property type="match status" value="1"/>
</dbReference>
<protein>
    <submittedName>
        <fullName evidence="4">Uncharacterized protein LOC117576666</fullName>
    </submittedName>
</protein>
<evidence type="ECO:0000259" key="1">
    <source>
        <dbReference type="PROSITE" id="PS50090"/>
    </source>
</evidence>
<dbReference type="InterPro" id="IPR006578">
    <property type="entry name" value="MADF-dom"/>
</dbReference>